<keyword evidence="1" id="KW-0812">Transmembrane</keyword>
<keyword evidence="1" id="KW-1133">Transmembrane helix</keyword>
<gene>
    <name evidence="2" type="ORF">CINCED_3A022807</name>
</gene>
<organism evidence="2 3">
    <name type="scientific">Cinara cedri</name>
    <dbReference type="NCBI Taxonomy" id="506608"/>
    <lineage>
        <taxon>Eukaryota</taxon>
        <taxon>Metazoa</taxon>
        <taxon>Ecdysozoa</taxon>
        <taxon>Arthropoda</taxon>
        <taxon>Hexapoda</taxon>
        <taxon>Insecta</taxon>
        <taxon>Pterygota</taxon>
        <taxon>Neoptera</taxon>
        <taxon>Paraneoptera</taxon>
        <taxon>Hemiptera</taxon>
        <taxon>Sternorrhyncha</taxon>
        <taxon>Aphidomorpha</taxon>
        <taxon>Aphidoidea</taxon>
        <taxon>Aphididae</taxon>
        <taxon>Lachninae</taxon>
        <taxon>Cinara</taxon>
    </lineage>
</organism>
<evidence type="ECO:0000313" key="3">
    <source>
        <dbReference type="Proteomes" id="UP000325440"/>
    </source>
</evidence>
<evidence type="ECO:0000256" key="1">
    <source>
        <dbReference type="SAM" id="Phobius"/>
    </source>
</evidence>
<dbReference type="Proteomes" id="UP000325440">
    <property type="component" value="Unassembled WGS sequence"/>
</dbReference>
<feature type="transmembrane region" description="Helical" evidence="1">
    <location>
        <begin position="49"/>
        <end position="69"/>
    </location>
</feature>
<keyword evidence="1" id="KW-0472">Membrane</keyword>
<accession>A0A5E4NEA0</accession>
<proteinExistence type="predicted"/>
<protein>
    <submittedName>
        <fullName evidence="2">Uncharacterized protein</fullName>
    </submittedName>
</protein>
<sequence length="134" mass="14618">MERVMSETFEYLVNAPPAARFGSGSELVWTQLRLACDRVFRPILPVVRGLFVICASAAPVTAHLVEFVLNAAIDATESGKPPKCLNVRAAYGRLAACLAVATLLGWLYSRFLIGPVLRTAVEFAAFIVRRVPRA</sequence>
<evidence type="ECO:0000313" key="2">
    <source>
        <dbReference type="EMBL" id="VVC41477.1"/>
    </source>
</evidence>
<reference evidence="2 3" key="1">
    <citation type="submission" date="2019-08" db="EMBL/GenBank/DDBJ databases">
        <authorList>
            <person name="Alioto T."/>
            <person name="Alioto T."/>
            <person name="Gomez Garrido J."/>
        </authorList>
    </citation>
    <scope>NUCLEOTIDE SEQUENCE [LARGE SCALE GENOMIC DNA]</scope>
</reference>
<feature type="transmembrane region" description="Helical" evidence="1">
    <location>
        <begin position="90"/>
        <end position="108"/>
    </location>
</feature>
<dbReference type="AlphaFoldDB" id="A0A5E4NEA0"/>
<name>A0A5E4NEA0_9HEMI</name>
<keyword evidence="3" id="KW-1185">Reference proteome</keyword>
<dbReference type="EMBL" id="CABPRJ010001919">
    <property type="protein sequence ID" value="VVC41477.1"/>
    <property type="molecule type" value="Genomic_DNA"/>
</dbReference>